<dbReference type="AlphaFoldDB" id="A0A8T0GT66"/>
<accession>A0A8T0GT66</accession>
<sequence length="416" mass="47373">MGEGSINMDVRIWGKLGNHIDMSLIYAKLPMEEFFRLRQVCKEWNRLAADRVFLEESFRDPVPRPYFAVDSAKMGHRLLARNATSKLWSWTRLPSGKCAVAGLLCDYSESSDSNWVFNLHTRVFHALPPCPYAPADDTDFEEPLVGITVDMSVSPYSFKVILGEAETGTRIYDSKSNSWAQKPSTHVGSSLALESEHQQKPYCFSCNGKLYFRVWDVYKPMVDLHCYNLEKDEWQCGEPWVPDEVWAFCDMGVWQDCMFYLRMMPEPDAAIEVVEYDVGSADKTEGDWRVIDCMPEELRTWMLAVQEATLGEFGEEMEIQGVFCGEHVLVYNCVGLEDVTERAVLYNLEGKTWEKLQLPPSWPRVVKVTDDEEGDDEEGEEDEVEGDQDEVEGGDNEGDNEGGDEGGDEGDDEEEK</sequence>
<proteinExistence type="predicted"/>
<evidence type="ECO:0000313" key="3">
    <source>
        <dbReference type="EMBL" id="KAG0562866.1"/>
    </source>
</evidence>
<dbReference type="PANTHER" id="PTHR31672">
    <property type="entry name" value="BNACNNG10540D PROTEIN"/>
    <property type="match status" value="1"/>
</dbReference>
<gene>
    <name evidence="3" type="ORF">KC19_9G177700</name>
</gene>
<dbReference type="PANTHER" id="PTHR31672:SF2">
    <property type="entry name" value="F-BOX DOMAIN-CONTAINING PROTEIN"/>
    <property type="match status" value="1"/>
</dbReference>
<keyword evidence="4" id="KW-1185">Reference proteome</keyword>
<dbReference type="EMBL" id="CM026430">
    <property type="protein sequence ID" value="KAG0562866.1"/>
    <property type="molecule type" value="Genomic_DNA"/>
</dbReference>
<evidence type="ECO:0000313" key="4">
    <source>
        <dbReference type="Proteomes" id="UP000822688"/>
    </source>
</evidence>
<feature type="compositionally biased region" description="Acidic residues" evidence="1">
    <location>
        <begin position="370"/>
        <end position="416"/>
    </location>
</feature>
<dbReference type="InterPro" id="IPR011043">
    <property type="entry name" value="Gal_Oxase/kelch_b-propeller"/>
</dbReference>
<reference evidence="3" key="1">
    <citation type="submission" date="2020-06" db="EMBL/GenBank/DDBJ databases">
        <title>WGS assembly of Ceratodon purpureus strain R40.</title>
        <authorList>
            <person name="Carey S.B."/>
            <person name="Jenkins J."/>
            <person name="Shu S."/>
            <person name="Lovell J.T."/>
            <person name="Sreedasyam A."/>
            <person name="Maumus F."/>
            <person name="Tiley G.P."/>
            <person name="Fernandez-Pozo N."/>
            <person name="Barry K."/>
            <person name="Chen C."/>
            <person name="Wang M."/>
            <person name="Lipzen A."/>
            <person name="Daum C."/>
            <person name="Saski C.A."/>
            <person name="Payton A.C."/>
            <person name="Mcbreen J.C."/>
            <person name="Conrad R.E."/>
            <person name="Kollar L.M."/>
            <person name="Olsson S."/>
            <person name="Huttunen S."/>
            <person name="Landis J.B."/>
            <person name="Wickett N.J."/>
            <person name="Johnson M.G."/>
            <person name="Rensing S.A."/>
            <person name="Grimwood J."/>
            <person name="Schmutz J."/>
            <person name="Mcdaniel S.F."/>
        </authorList>
    </citation>
    <scope>NUCLEOTIDE SEQUENCE</scope>
    <source>
        <strain evidence="3">R40</strain>
    </source>
</reference>
<dbReference type="InterPro" id="IPR001810">
    <property type="entry name" value="F-box_dom"/>
</dbReference>
<comment type="caution">
    <text evidence="3">The sequence shown here is derived from an EMBL/GenBank/DDBJ whole genome shotgun (WGS) entry which is preliminary data.</text>
</comment>
<dbReference type="SUPFAM" id="SSF81383">
    <property type="entry name" value="F-box domain"/>
    <property type="match status" value="1"/>
</dbReference>
<organism evidence="3 4">
    <name type="scientific">Ceratodon purpureus</name>
    <name type="common">Fire moss</name>
    <name type="synonym">Dicranum purpureum</name>
    <dbReference type="NCBI Taxonomy" id="3225"/>
    <lineage>
        <taxon>Eukaryota</taxon>
        <taxon>Viridiplantae</taxon>
        <taxon>Streptophyta</taxon>
        <taxon>Embryophyta</taxon>
        <taxon>Bryophyta</taxon>
        <taxon>Bryophytina</taxon>
        <taxon>Bryopsida</taxon>
        <taxon>Dicranidae</taxon>
        <taxon>Pseudoditrichales</taxon>
        <taxon>Ditrichaceae</taxon>
        <taxon>Ceratodon</taxon>
    </lineage>
</organism>
<feature type="domain" description="F-box" evidence="2">
    <location>
        <begin position="25"/>
        <end position="53"/>
    </location>
</feature>
<feature type="region of interest" description="Disordered" evidence="1">
    <location>
        <begin position="364"/>
        <end position="416"/>
    </location>
</feature>
<evidence type="ECO:0000256" key="1">
    <source>
        <dbReference type="SAM" id="MobiDB-lite"/>
    </source>
</evidence>
<dbReference type="SUPFAM" id="SSF50965">
    <property type="entry name" value="Galactose oxidase, central domain"/>
    <property type="match status" value="1"/>
</dbReference>
<dbReference type="Pfam" id="PF00646">
    <property type="entry name" value="F-box"/>
    <property type="match status" value="1"/>
</dbReference>
<name>A0A8T0GT66_CERPU</name>
<dbReference type="InterPro" id="IPR050796">
    <property type="entry name" value="SCF_F-box_component"/>
</dbReference>
<dbReference type="InterPro" id="IPR015915">
    <property type="entry name" value="Kelch-typ_b-propeller"/>
</dbReference>
<dbReference type="Proteomes" id="UP000822688">
    <property type="component" value="Chromosome 9"/>
</dbReference>
<protein>
    <recommendedName>
        <fullName evidence="2">F-box domain-containing protein</fullName>
    </recommendedName>
</protein>
<evidence type="ECO:0000259" key="2">
    <source>
        <dbReference type="Pfam" id="PF00646"/>
    </source>
</evidence>
<dbReference type="Gene3D" id="2.120.10.80">
    <property type="entry name" value="Kelch-type beta propeller"/>
    <property type="match status" value="1"/>
</dbReference>
<dbReference type="InterPro" id="IPR036047">
    <property type="entry name" value="F-box-like_dom_sf"/>
</dbReference>